<evidence type="ECO:0000259" key="7">
    <source>
        <dbReference type="Pfam" id="PF20511"/>
    </source>
</evidence>
<dbReference type="OrthoDB" id="9808275at2"/>
<accession>E4T3D3</accession>
<dbReference type="EMBL" id="CP002345">
    <property type="protein sequence ID" value="ADQ79227.1"/>
    <property type="molecule type" value="Genomic_DNA"/>
</dbReference>
<name>E4T3D3_PALPW</name>
<reference evidence="9 10" key="2">
    <citation type="journal article" date="2011" name="Stand. Genomic Sci.">
        <title>Complete genome sequence of Paludibacter propionicigenes type strain (WB4).</title>
        <authorList>
            <person name="Gronow S."/>
            <person name="Munk C."/>
            <person name="Lapidus A."/>
            <person name="Nolan M."/>
            <person name="Lucas S."/>
            <person name="Hammon N."/>
            <person name="Deshpande S."/>
            <person name="Cheng J.F."/>
            <person name="Tapia R."/>
            <person name="Han C."/>
            <person name="Goodwin L."/>
            <person name="Pitluck S."/>
            <person name="Liolios K."/>
            <person name="Ivanova N."/>
            <person name="Mavromatis K."/>
            <person name="Mikhailova N."/>
            <person name="Pati A."/>
            <person name="Chen A."/>
            <person name="Palaniappan K."/>
            <person name="Land M."/>
            <person name="Hauser L."/>
            <person name="Chang Y.J."/>
            <person name="Jeffries C.D."/>
            <person name="Brambilla E."/>
            <person name="Rohde M."/>
            <person name="Goker M."/>
            <person name="Detter J.C."/>
            <person name="Woyke T."/>
            <person name="Bristow J."/>
            <person name="Eisen J.A."/>
            <person name="Markowitz V."/>
            <person name="Hugenholtz P."/>
            <person name="Kyrpides N.C."/>
            <person name="Klenk H.P."/>
        </authorList>
    </citation>
    <scope>NUCLEOTIDE SEQUENCE [LARGE SCALE GENOMIC DNA]</scope>
    <source>
        <strain evidence="10">DSM 17365 / JCM 13257 / WB4</strain>
    </source>
</reference>
<keyword evidence="1 5" id="KW-0479">Metal-binding</keyword>
<proteinExistence type="predicted"/>
<dbReference type="InterPro" id="IPR049071">
    <property type="entry name" value="MPI_cupin_dom"/>
</dbReference>
<comment type="cofactor">
    <cofactor evidence="5">
        <name>Zn(2+)</name>
        <dbReference type="ChEBI" id="CHEBI:29105"/>
    </cofactor>
    <text evidence="5">Binds 1 zinc ion per subunit.</text>
</comment>
<organism evidence="9 10">
    <name type="scientific">Paludibacter propionicigenes (strain DSM 17365 / JCM 13257 / WB4)</name>
    <dbReference type="NCBI Taxonomy" id="694427"/>
    <lineage>
        <taxon>Bacteria</taxon>
        <taxon>Pseudomonadati</taxon>
        <taxon>Bacteroidota</taxon>
        <taxon>Bacteroidia</taxon>
        <taxon>Bacteroidales</taxon>
        <taxon>Paludibacteraceae</taxon>
        <taxon>Paludibacter</taxon>
    </lineage>
</organism>
<dbReference type="eggNOG" id="COG1482">
    <property type="taxonomic scope" value="Bacteria"/>
</dbReference>
<protein>
    <recommendedName>
        <fullName evidence="3">Phosphohexomutase</fullName>
    </recommendedName>
    <alternativeName>
        <fullName evidence="4">Phosphomannose isomerase</fullName>
    </alternativeName>
</protein>
<dbReference type="STRING" id="694427.Palpr_1078"/>
<reference key="1">
    <citation type="submission" date="2010-11" db="EMBL/GenBank/DDBJ databases">
        <title>The complete genome of Paludibacter propionicigenes DSM 17365.</title>
        <authorList>
            <consortium name="US DOE Joint Genome Institute (JGI-PGF)"/>
            <person name="Lucas S."/>
            <person name="Copeland A."/>
            <person name="Lapidus A."/>
            <person name="Bruce D."/>
            <person name="Goodwin L."/>
            <person name="Pitluck S."/>
            <person name="Kyrpides N."/>
            <person name="Mavromatis K."/>
            <person name="Ivanova N."/>
            <person name="Munk A.C."/>
            <person name="Brettin T."/>
            <person name="Detter J.C."/>
            <person name="Han C."/>
            <person name="Tapia R."/>
            <person name="Land M."/>
            <person name="Hauser L."/>
            <person name="Markowitz V."/>
            <person name="Cheng J.-F."/>
            <person name="Hugenholtz P."/>
            <person name="Woyke T."/>
            <person name="Wu D."/>
            <person name="Gronow S."/>
            <person name="Wellnitz S."/>
            <person name="Brambilla E."/>
            <person name="Klenk H.-P."/>
            <person name="Eisen J.A."/>
        </authorList>
    </citation>
    <scope>NUCLEOTIDE SEQUENCE</scope>
    <source>
        <strain>WB4</strain>
    </source>
</reference>
<evidence type="ECO:0000256" key="5">
    <source>
        <dbReference type="PIRSR" id="PIRSR036894-1"/>
    </source>
</evidence>
<dbReference type="PIRSF" id="PIRSF036894">
    <property type="entry name" value="PMI_Firm_short"/>
    <property type="match status" value="1"/>
</dbReference>
<evidence type="ECO:0000256" key="1">
    <source>
        <dbReference type="ARBA" id="ARBA00022723"/>
    </source>
</evidence>
<dbReference type="Gene3D" id="2.60.120.10">
    <property type="entry name" value="Jelly Rolls"/>
    <property type="match status" value="2"/>
</dbReference>
<evidence type="ECO:0000256" key="3">
    <source>
        <dbReference type="ARBA" id="ARBA00029741"/>
    </source>
</evidence>
<gene>
    <name evidence="9" type="ordered locus">Palpr_1078</name>
</gene>
<evidence type="ECO:0000256" key="4">
    <source>
        <dbReference type="ARBA" id="ARBA00030762"/>
    </source>
</evidence>
<dbReference type="GO" id="GO:0004476">
    <property type="term" value="F:mannose-6-phosphate isomerase activity"/>
    <property type="evidence" value="ECO:0007669"/>
    <property type="project" value="InterPro"/>
</dbReference>
<dbReference type="SUPFAM" id="SSF51182">
    <property type="entry name" value="RmlC-like cupins"/>
    <property type="match status" value="1"/>
</dbReference>
<dbReference type="PANTHER" id="PTHR42742">
    <property type="entry name" value="TRANSCRIPTIONAL REPRESSOR MPRA"/>
    <property type="match status" value="1"/>
</dbReference>
<feature type="domain" description="Phosphomannose isomerase type I catalytic" evidence="7">
    <location>
        <begin position="6"/>
        <end position="114"/>
    </location>
</feature>
<dbReference type="Pfam" id="PF20511">
    <property type="entry name" value="PMI_typeI_cat"/>
    <property type="match status" value="1"/>
</dbReference>
<dbReference type="InterPro" id="IPR014628">
    <property type="entry name" value="Man6P_isomerase_Firm_short"/>
</dbReference>
<sequence length="323" mass="36189">MLYPLKFAPILKDKIWGGTKLKDLYGKPADTHKLGESWELSGYEGDESVVVNGLLAGNSLTELVEIYMGELVGDAIYDEYGLFFPLLFKLIDANENLSIQVHPGDEVAAERHNSFGKTEMWYVLNADEGGELIIGFSKNCSRDEYLDALEDDKIENLLQKIPVKKGDVFFIPAGLVHAIGKGVMVAEIQQSSDITYRIYDYKRKDDNGNERELHTEEALDVINFEATENPKIAYNAQLNEITPLVKCEYFTTNTLRFDAPVTRNYGTLDTFVTYMCVEGSFVIEYAGEKTVMGKGDTVLIPACINELGLMPDGEVTLLEIYIE</sequence>
<evidence type="ECO:0000256" key="2">
    <source>
        <dbReference type="ARBA" id="ARBA00022833"/>
    </source>
</evidence>
<dbReference type="RefSeq" id="WP_013444596.1">
    <property type="nucleotide sequence ID" value="NC_014734.1"/>
</dbReference>
<evidence type="ECO:0000259" key="8">
    <source>
        <dbReference type="Pfam" id="PF21621"/>
    </source>
</evidence>
<feature type="binding site" evidence="5">
    <location>
        <position position="102"/>
    </location>
    <ligand>
        <name>Zn(2+)</name>
        <dbReference type="ChEBI" id="CHEBI:29105"/>
    </ligand>
</feature>
<dbReference type="InterPro" id="IPR051804">
    <property type="entry name" value="Carb_Metab_Reg_Kinase/Isom"/>
</dbReference>
<keyword evidence="10" id="KW-1185">Reference proteome</keyword>
<keyword evidence="9" id="KW-0413">Isomerase</keyword>
<keyword evidence="2 5" id="KW-0862">Zinc</keyword>
<feature type="domain" description="Mannose-6-phosphate isomerase cupin" evidence="8">
    <location>
        <begin position="241"/>
        <end position="310"/>
    </location>
</feature>
<evidence type="ECO:0000313" key="9">
    <source>
        <dbReference type="EMBL" id="ADQ79227.1"/>
    </source>
</evidence>
<evidence type="ECO:0000256" key="6">
    <source>
        <dbReference type="PIRSR" id="PIRSR036894-2"/>
    </source>
</evidence>
<feature type="binding site" evidence="5">
    <location>
        <position position="119"/>
    </location>
    <ligand>
        <name>Zn(2+)</name>
        <dbReference type="ChEBI" id="CHEBI:29105"/>
    </ligand>
</feature>
<dbReference type="KEGG" id="ppn:Palpr_1078"/>
<dbReference type="Proteomes" id="UP000008718">
    <property type="component" value="Chromosome"/>
</dbReference>
<feature type="binding site" evidence="5">
    <location>
        <position position="177"/>
    </location>
    <ligand>
        <name>Zn(2+)</name>
        <dbReference type="ChEBI" id="CHEBI:29105"/>
    </ligand>
</feature>
<dbReference type="CDD" id="cd07010">
    <property type="entry name" value="cupin_PMI_type_I_N_bac"/>
    <property type="match status" value="1"/>
</dbReference>
<dbReference type="PANTHER" id="PTHR42742:SF3">
    <property type="entry name" value="FRUCTOKINASE"/>
    <property type="match status" value="1"/>
</dbReference>
<dbReference type="Pfam" id="PF21621">
    <property type="entry name" value="MPI_cupin_dom"/>
    <property type="match status" value="1"/>
</dbReference>
<dbReference type="InterPro" id="IPR011051">
    <property type="entry name" value="RmlC_Cupin_sf"/>
</dbReference>
<feature type="active site" evidence="6">
    <location>
        <position position="197"/>
    </location>
</feature>
<dbReference type="GO" id="GO:0008270">
    <property type="term" value="F:zinc ion binding"/>
    <property type="evidence" value="ECO:0007669"/>
    <property type="project" value="InterPro"/>
</dbReference>
<dbReference type="GO" id="GO:0005975">
    <property type="term" value="P:carbohydrate metabolic process"/>
    <property type="evidence" value="ECO:0007669"/>
    <property type="project" value="InterPro"/>
</dbReference>
<dbReference type="InterPro" id="IPR014710">
    <property type="entry name" value="RmlC-like_jellyroll"/>
</dbReference>
<dbReference type="HOGENOM" id="CLU_020529_0_1_10"/>
<dbReference type="AlphaFoldDB" id="E4T3D3"/>
<dbReference type="InterPro" id="IPR046457">
    <property type="entry name" value="PMI_typeI_cat"/>
</dbReference>
<evidence type="ECO:0000313" key="10">
    <source>
        <dbReference type="Proteomes" id="UP000008718"/>
    </source>
</evidence>